<dbReference type="InterPro" id="IPR007837">
    <property type="entry name" value="DinB"/>
</dbReference>
<evidence type="ECO:0000313" key="4">
    <source>
        <dbReference type="EMBL" id="RAH99773.1"/>
    </source>
</evidence>
<gene>
    <name evidence="4" type="ORF">DLJ53_18600</name>
</gene>
<reference evidence="4 5" key="1">
    <citation type="submission" date="2018-05" db="EMBL/GenBank/DDBJ databases">
        <title>Acuticoccus sediminis sp. nov., isolated from deep-sea sediment of Indian Ocean.</title>
        <authorList>
            <person name="Liu X."/>
            <person name="Lai Q."/>
            <person name="Du Y."/>
            <person name="Sun F."/>
            <person name="Zhang X."/>
            <person name="Wang S."/>
            <person name="Shao Z."/>
        </authorList>
    </citation>
    <scope>NUCLEOTIDE SEQUENCE [LARGE SCALE GENOMIC DNA]</scope>
    <source>
        <strain evidence="4 5">PTG4-2</strain>
    </source>
</reference>
<dbReference type="Gene3D" id="1.20.120.450">
    <property type="entry name" value="dinb family like domain"/>
    <property type="match status" value="1"/>
</dbReference>
<dbReference type="OrthoDB" id="9807509at2"/>
<dbReference type="RefSeq" id="WP_111348033.1">
    <property type="nucleotide sequence ID" value="NZ_QHHQ01000004.1"/>
</dbReference>
<accession>A0A8B2NRP4</accession>
<dbReference type="PANTHER" id="PTHR37302">
    <property type="entry name" value="SLR1116 PROTEIN"/>
    <property type="match status" value="1"/>
</dbReference>
<dbReference type="Pfam" id="PF05163">
    <property type="entry name" value="DinB"/>
    <property type="match status" value="1"/>
</dbReference>
<sequence length="177" mass="19451">MIDPVAPYRALAANNAWANHVLLSACEALPDEDFAAERTGFFPSLRATLNHILSVDRYYLDVLEGGAEGYAVRDDVDYPSARALKAAQAEQDTRLTAYCGGLSADDLARDIATDRREDGVIQENVAALLLHLFQHQIHHRGQAHAMLSSTAVAPPQLDEFFIRYDRAPDAVTYGAPR</sequence>
<comment type="caution">
    <text evidence="4">The sequence shown here is derived from an EMBL/GenBank/DDBJ whole genome shotgun (WGS) entry which is preliminary data.</text>
</comment>
<organism evidence="4 5">
    <name type="scientific">Acuticoccus sediminis</name>
    <dbReference type="NCBI Taxonomy" id="2184697"/>
    <lineage>
        <taxon>Bacteria</taxon>
        <taxon>Pseudomonadati</taxon>
        <taxon>Pseudomonadota</taxon>
        <taxon>Alphaproteobacteria</taxon>
        <taxon>Hyphomicrobiales</taxon>
        <taxon>Amorphaceae</taxon>
        <taxon>Acuticoccus</taxon>
    </lineage>
</organism>
<dbReference type="EMBL" id="QHHQ01000004">
    <property type="protein sequence ID" value="RAH99773.1"/>
    <property type="molecule type" value="Genomic_DNA"/>
</dbReference>
<dbReference type="GO" id="GO:0046872">
    <property type="term" value="F:metal ion binding"/>
    <property type="evidence" value="ECO:0007669"/>
    <property type="project" value="UniProtKB-KW"/>
</dbReference>
<evidence type="ECO:0000256" key="3">
    <source>
        <dbReference type="PIRSR" id="PIRSR607837-1"/>
    </source>
</evidence>
<name>A0A8B2NRP4_9HYPH</name>
<dbReference type="SUPFAM" id="SSF109854">
    <property type="entry name" value="DinB/YfiT-like putative metalloenzymes"/>
    <property type="match status" value="1"/>
</dbReference>
<protein>
    <submittedName>
        <fullName evidence="4">Damage-inducible protein DinB</fullName>
    </submittedName>
</protein>
<feature type="binding site" evidence="3">
    <location>
        <position position="135"/>
    </location>
    <ligand>
        <name>a divalent metal cation</name>
        <dbReference type="ChEBI" id="CHEBI:60240"/>
    </ligand>
</feature>
<dbReference type="Proteomes" id="UP000249590">
    <property type="component" value="Unassembled WGS sequence"/>
</dbReference>
<comment type="similarity">
    <text evidence="1">Belongs to the DinB family.</text>
</comment>
<keyword evidence="2 3" id="KW-0479">Metal-binding</keyword>
<proteinExistence type="inferred from homology"/>
<evidence type="ECO:0000256" key="1">
    <source>
        <dbReference type="ARBA" id="ARBA00008635"/>
    </source>
</evidence>
<feature type="binding site" evidence="3">
    <location>
        <position position="139"/>
    </location>
    <ligand>
        <name>a divalent metal cation</name>
        <dbReference type="ChEBI" id="CHEBI:60240"/>
    </ligand>
</feature>
<keyword evidence="5" id="KW-1185">Reference proteome</keyword>
<dbReference type="AlphaFoldDB" id="A0A8B2NRP4"/>
<evidence type="ECO:0000256" key="2">
    <source>
        <dbReference type="ARBA" id="ARBA00022723"/>
    </source>
</evidence>
<dbReference type="InterPro" id="IPR034660">
    <property type="entry name" value="DinB/YfiT-like"/>
</dbReference>
<feature type="binding site" evidence="3">
    <location>
        <position position="51"/>
    </location>
    <ligand>
        <name>a divalent metal cation</name>
        <dbReference type="ChEBI" id="CHEBI:60240"/>
    </ligand>
</feature>
<evidence type="ECO:0000313" key="5">
    <source>
        <dbReference type="Proteomes" id="UP000249590"/>
    </source>
</evidence>
<dbReference type="PANTHER" id="PTHR37302:SF3">
    <property type="entry name" value="DAMAGE-INDUCIBLE PROTEIN DINB"/>
    <property type="match status" value="1"/>
</dbReference>